<keyword evidence="4" id="KW-1133">Transmembrane helix</keyword>
<feature type="domain" description="PAS" evidence="6">
    <location>
        <begin position="292"/>
        <end position="364"/>
    </location>
</feature>
<evidence type="ECO:0000259" key="6">
    <source>
        <dbReference type="PROSITE" id="PS50112"/>
    </source>
</evidence>
<sequence>MITSSLMRRIGQHWLWWLAYIAISLVLLALTSFVWLDYRQARNAQDTVLSQDLLWQEQGLRLHLQTNQNAIENLAYGIAANALREEDFRARSDSLLRASPEMLSVDYVNSSGNRVWGLPAYSSRPQSLVPLDDPFLLEVLDGAATLGYVLYSNVIMAGEPKVAQVVLVVPIFKGTVYLGSVLAAYALPAILQQRVPWWMVQRYDLSLLDGKGNVLAPHDAMQNPSGISRSVGFEPLGHGLKLRASVRHEKTSVTQLWLLGVVFVLLVALLWALSLLRKRMQQRQHAEGALRDEMRFRAAMEDSLTTGLLAINTSGHLIYANLAFCSMVGRTQAELLGKSSPMPYWAPEELSVCAAAWNSLLSGECPVSGFALRFMRRDGERFDVRLYSSRLVDGRGEHRGWMASLYDVTELKSEREALAESRKQLLTVLEGLDAAVSVFDVDNGVVRYRNRHHSYTFPMLADGECCIWPLLPLGEATVERQDPISGRWFLVQRRRIQWVDGHVVWLEIAADITERRQKAEEDRSREAKLQHTARLVSMGELASSLAHELNQPLAAIAGYAAAGEEILSRDEKSSVRHILSKMGEQARRAGQIISGIRNFSSRRASRSEPCDFAELLAVPMQLLEPMARKYQSRIVLDLGQPLPKVMGDGVMLEQVLFNLIKNGMEAMIDTPVEQREIKVTAYESKDCLEVCVADRGSGIKNPALLFQSFYTSKPEGMGIGLNICRSVIEQHQGHLKIQANPEGGSCFVFRLPIVLS</sequence>
<dbReference type="InterPro" id="IPR004358">
    <property type="entry name" value="Sig_transdc_His_kin-like_C"/>
</dbReference>
<comment type="caution">
    <text evidence="8">The sequence shown here is derived from an EMBL/GenBank/DDBJ whole genome shotgun (WGS) entry which is preliminary data.</text>
</comment>
<protein>
    <recommendedName>
        <fullName evidence="2">histidine kinase</fullName>
        <ecNumber evidence="2">2.7.13.3</ecNumber>
    </recommendedName>
</protein>
<dbReference type="PANTHER" id="PTHR43065:SF42">
    <property type="entry name" value="TWO-COMPONENT SENSOR PPRA"/>
    <property type="match status" value="1"/>
</dbReference>
<dbReference type="Pfam" id="PF13426">
    <property type="entry name" value="PAS_9"/>
    <property type="match status" value="1"/>
</dbReference>
<dbReference type="CDD" id="cd00082">
    <property type="entry name" value="HisKA"/>
    <property type="match status" value="1"/>
</dbReference>
<dbReference type="InterPro" id="IPR003661">
    <property type="entry name" value="HisK_dim/P_dom"/>
</dbReference>
<dbReference type="PANTHER" id="PTHR43065">
    <property type="entry name" value="SENSOR HISTIDINE KINASE"/>
    <property type="match status" value="1"/>
</dbReference>
<evidence type="ECO:0000256" key="4">
    <source>
        <dbReference type="SAM" id="Phobius"/>
    </source>
</evidence>
<dbReference type="Gene3D" id="1.10.287.130">
    <property type="match status" value="1"/>
</dbReference>
<dbReference type="EMBL" id="JBHTBQ010000011">
    <property type="protein sequence ID" value="MFC7419558.1"/>
    <property type="molecule type" value="Genomic_DNA"/>
</dbReference>
<dbReference type="Proteomes" id="UP001596473">
    <property type="component" value="Unassembled WGS sequence"/>
</dbReference>
<dbReference type="Pfam" id="PF00512">
    <property type="entry name" value="HisKA"/>
    <property type="match status" value="1"/>
</dbReference>
<dbReference type="RefSeq" id="WP_380187110.1">
    <property type="nucleotide sequence ID" value="NZ_JBHTBQ010000011.1"/>
</dbReference>
<evidence type="ECO:0000256" key="2">
    <source>
        <dbReference type="ARBA" id="ARBA00012438"/>
    </source>
</evidence>
<feature type="domain" description="Histidine kinase" evidence="5">
    <location>
        <begin position="544"/>
        <end position="755"/>
    </location>
</feature>
<feature type="transmembrane region" description="Helical" evidence="4">
    <location>
        <begin position="165"/>
        <end position="191"/>
    </location>
</feature>
<evidence type="ECO:0000256" key="3">
    <source>
        <dbReference type="ARBA" id="ARBA00022553"/>
    </source>
</evidence>
<dbReference type="PROSITE" id="PS50109">
    <property type="entry name" value="HIS_KIN"/>
    <property type="match status" value="1"/>
</dbReference>
<dbReference type="SMART" id="SM00387">
    <property type="entry name" value="HATPase_c"/>
    <property type="match status" value="1"/>
</dbReference>
<dbReference type="InterPro" id="IPR000700">
    <property type="entry name" value="PAS-assoc_C"/>
</dbReference>
<organism evidence="8 9">
    <name type="scientific">Iodobacter arcticus</name>
    <dbReference type="NCBI Taxonomy" id="590593"/>
    <lineage>
        <taxon>Bacteria</taxon>
        <taxon>Pseudomonadati</taxon>
        <taxon>Pseudomonadota</taxon>
        <taxon>Betaproteobacteria</taxon>
        <taxon>Neisseriales</taxon>
        <taxon>Chitinibacteraceae</taxon>
        <taxon>Iodobacter</taxon>
    </lineage>
</organism>
<dbReference type="PROSITE" id="PS50113">
    <property type="entry name" value="PAC"/>
    <property type="match status" value="1"/>
</dbReference>
<dbReference type="InterPro" id="IPR000014">
    <property type="entry name" value="PAS"/>
</dbReference>
<dbReference type="InterPro" id="IPR005467">
    <property type="entry name" value="His_kinase_dom"/>
</dbReference>
<dbReference type="SMART" id="SM00091">
    <property type="entry name" value="PAS"/>
    <property type="match status" value="1"/>
</dbReference>
<dbReference type="EC" id="2.7.13.3" evidence="2"/>
<dbReference type="Gene3D" id="3.30.565.10">
    <property type="entry name" value="Histidine kinase-like ATPase, C-terminal domain"/>
    <property type="match status" value="1"/>
</dbReference>
<reference evidence="9" key="1">
    <citation type="journal article" date="2019" name="Int. J. Syst. Evol. Microbiol.">
        <title>The Global Catalogue of Microorganisms (GCM) 10K type strain sequencing project: providing services to taxonomists for standard genome sequencing and annotation.</title>
        <authorList>
            <consortium name="The Broad Institute Genomics Platform"/>
            <consortium name="The Broad Institute Genome Sequencing Center for Infectious Disease"/>
            <person name="Wu L."/>
            <person name="Ma J."/>
        </authorList>
    </citation>
    <scope>NUCLEOTIDE SEQUENCE [LARGE SCALE GENOMIC DNA]</scope>
    <source>
        <strain evidence="9">CCUG 62945</strain>
    </source>
</reference>
<dbReference type="InterPro" id="IPR036097">
    <property type="entry name" value="HisK_dim/P_sf"/>
</dbReference>
<dbReference type="InterPro" id="IPR035965">
    <property type="entry name" value="PAS-like_dom_sf"/>
</dbReference>
<accession>A0ABW2QVQ4</accession>
<dbReference type="PROSITE" id="PS50112">
    <property type="entry name" value="PAS"/>
    <property type="match status" value="1"/>
</dbReference>
<evidence type="ECO:0000313" key="8">
    <source>
        <dbReference type="EMBL" id="MFC7419558.1"/>
    </source>
</evidence>
<feature type="domain" description="PAC" evidence="7">
    <location>
        <begin position="368"/>
        <end position="420"/>
    </location>
</feature>
<dbReference type="SMART" id="SM00086">
    <property type="entry name" value="PAC"/>
    <property type="match status" value="2"/>
</dbReference>
<keyword evidence="4" id="KW-0472">Membrane</keyword>
<dbReference type="Pfam" id="PF02518">
    <property type="entry name" value="HATPase_c"/>
    <property type="match status" value="1"/>
</dbReference>
<dbReference type="SUPFAM" id="SSF55874">
    <property type="entry name" value="ATPase domain of HSP90 chaperone/DNA topoisomerase II/histidine kinase"/>
    <property type="match status" value="1"/>
</dbReference>
<feature type="transmembrane region" description="Helical" evidence="4">
    <location>
        <begin position="256"/>
        <end position="276"/>
    </location>
</feature>
<dbReference type="SUPFAM" id="SSF55785">
    <property type="entry name" value="PYP-like sensor domain (PAS domain)"/>
    <property type="match status" value="2"/>
</dbReference>
<evidence type="ECO:0000259" key="7">
    <source>
        <dbReference type="PROSITE" id="PS50113"/>
    </source>
</evidence>
<keyword evidence="4" id="KW-0812">Transmembrane</keyword>
<proteinExistence type="predicted"/>
<comment type="catalytic activity">
    <reaction evidence="1">
        <text>ATP + protein L-histidine = ADP + protein N-phospho-L-histidine.</text>
        <dbReference type="EC" id="2.7.13.3"/>
    </reaction>
</comment>
<dbReference type="SMART" id="SM00388">
    <property type="entry name" value="HisKA"/>
    <property type="match status" value="1"/>
</dbReference>
<dbReference type="Gene3D" id="3.30.450.20">
    <property type="entry name" value="PAS domain"/>
    <property type="match status" value="1"/>
</dbReference>
<dbReference type="CDD" id="cd00130">
    <property type="entry name" value="PAS"/>
    <property type="match status" value="1"/>
</dbReference>
<dbReference type="InterPro" id="IPR003594">
    <property type="entry name" value="HATPase_dom"/>
</dbReference>
<evidence type="ECO:0000313" key="9">
    <source>
        <dbReference type="Proteomes" id="UP001596473"/>
    </source>
</evidence>
<evidence type="ECO:0000256" key="1">
    <source>
        <dbReference type="ARBA" id="ARBA00000085"/>
    </source>
</evidence>
<feature type="transmembrane region" description="Helical" evidence="4">
    <location>
        <begin position="14"/>
        <end position="36"/>
    </location>
</feature>
<keyword evidence="3" id="KW-0597">Phosphoprotein</keyword>
<evidence type="ECO:0000259" key="5">
    <source>
        <dbReference type="PROSITE" id="PS50109"/>
    </source>
</evidence>
<dbReference type="InterPro" id="IPR036890">
    <property type="entry name" value="HATPase_C_sf"/>
</dbReference>
<dbReference type="PRINTS" id="PR00344">
    <property type="entry name" value="BCTRLSENSOR"/>
</dbReference>
<dbReference type="NCBIfam" id="TIGR00229">
    <property type="entry name" value="sensory_box"/>
    <property type="match status" value="1"/>
</dbReference>
<keyword evidence="9" id="KW-1185">Reference proteome</keyword>
<gene>
    <name evidence="8" type="ORF">ACFQNF_06660</name>
</gene>
<name>A0ABW2QVQ4_9NEIS</name>
<dbReference type="SUPFAM" id="SSF47384">
    <property type="entry name" value="Homodimeric domain of signal transducing histidine kinase"/>
    <property type="match status" value="1"/>
</dbReference>
<dbReference type="InterPro" id="IPR001610">
    <property type="entry name" value="PAC"/>
</dbReference>